<keyword evidence="4" id="KW-1133">Transmembrane helix</keyword>
<keyword evidence="3" id="KW-0732">Signal</keyword>
<keyword evidence="4" id="KW-0812">Transmembrane</keyword>
<dbReference type="SUPFAM" id="SSF53850">
    <property type="entry name" value="Periplasmic binding protein-like II"/>
    <property type="match status" value="1"/>
</dbReference>
<organism evidence="6">
    <name type="scientific">Candidatus Berkiella cookevillensis</name>
    <dbReference type="NCBI Taxonomy" id="437022"/>
    <lineage>
        <taxon>Bacteria</taxon>
        <taxon>Pseudomonadati</taxon>
        <taxon>Pseudomonadota</taxon>
        <taxon>Gammaproteobacteria</taxon>
        <taxon>Candidatus Berkiellales</taxon>
        <taxon>Candidatus Berkiellaceae</taxon>
        <taxon>Candidatus Berkiella</taxon>
    </lineage>
</organism>
<gene>
    <name evidence="6" type="primary">aapJ</name>
    <name evidence="6" type="ORF">CC99x_00099</name>
    <name evidence="7" type="ORF">CC99x_006420</name>
</gene>
<dbReference type="SMART" id="SM00062">
    <property type="entry name" value="PBPb"/>
    <property type="match status" value="1"/>
</dbReference>
<evidence type="ECO:0000256" key="4">
    <source>
        <dbReference type="SAM" id="Phobius"/>
    </source>
</evidence>
<feature type="domain" description="Solute-binding protein family 3/N-terminal" evidence="5">
    <location>
        <begin position="69"/>
        <end position="303"/>
    </location>
</feature>
<dbReference type="Gene3D" id="3.40.190.10">
    <property type="entry name" value="Periplasmic binding protein-like II"/>
    <property type="match status" value="2"/>
</dbReference>
<dbReference type="AlphaFoldDB" id="A0A0Q9YH28"/>
<dbReference type="PANTHER" id="PTHR30085">
    <property type="entry name" value="AMINO ACID ABC TRANSPORTER PERMEASE"/>
    <property type="match status" value="1"/>
</dbReference>
<evidence type="ECO:0000313" key="8">
    <source>
        <dbReference type="Proteomes" id="UP000051494"/>
    </source>
</evidence>
<dbReference type="STRING" id="437022.CC99x_00099"/>
<name>A0A0Q9YH28_9GAMM</name>
<accession>A0A0Q9YH28</accession>
<keyword evidence="4" id="KW-0472">Membrane</keyword>
<comment type="caution">
    <text evidence="6">The sequence shown here is derived from an EMBL/GenBank/DDBJ whole genome shotgun (WGS) entry which is preliminary data.</text>
</comment>
<keyword evidence="8" id="KW-1185">Reference proteome</keyword>
<dbReference type="InterPro" id="IPR001638">
    <property type="entry name" value="Solute-binding_3/MltF_N"/>
</dbReference>
<reference evidence="7" key="3">
    <citation type="submission" date="2021-06" db="EMBL/GenBank/DDBJ databases">
        <title>Genomic Description and Analysis of Intracellular Bacteria, Candidatus Berkiella cookevillensis and Candidatus Berkiella aquae.</title>
        <authorList>
            <person name="Kidane D.T."/>
            <person name="Mehari Y.T."/>
            <person name="Rice F.C."/>
            <person name="Arivett B.A."/>
            <person name="Farone A.L."/>
            <person name="Berk S.G."/>
            <person name="Farone M.B."/>
        </authorList>
    </citation>
    <scope>NUCLEOTIDE SEQUENCE</scope>
    <source>
        <strain evidence="7">CC99</strain>
    </source>
</reference>
<sequence length="378" mass="42226">MCNYLLFIRKAFSLLIRLMRIGRQVVTYVLGKYLKYFLLLLIHLIPTTSIAQKVIPLQDTLQTVKARGYLVCGVSQGLAGFSTIDDRGHWQGIDADFCRAVAVAALGDKQKVKFIPLSTKDRFTALQSGEIDLLARNTTWTLSRDSSLGLDFAGVLYYDGQGFIVKNKIKNSTLKVSSIADLNGAIICTNAGTTTELNIADYFQSHDLKYQIITFEKSDEAVLAYDTGRCDAYSTDRAGLFAQRLQLKDQSNHTILSETISKEPLGPVIRQGDDNWSNIVRWTLFALINAEELGVNQHNVSSMGDTTQPDIQRLLGYQGGLGEKLGLQNDWVYQIILQVGNYHDIFERNLGTLSLLKVDRGVNRLWTEGGILYAPPFR</sequence>
<dbReference type="PANTHER" id="PTHR30085:SF7">
    <property type="entry name" value="AMINO-ACID ABC TRANSPORTER-BINDING PROTEIN YHDW-RELATED"/>
    <property type="match status" value="1"/>
</dbReference>
<dbReference type="PATRIC" id="fig|1590042.3.peg.101"/>
<evidence type="ECO:0000313" key="6">
    <source>
        <dbReference type="EMBL" id="KRG19878.1"/>
    </source>
</evidence>
<evidence type="ECO:0000259" key="5">
    <source>
        <dbReference type="SMART" id="SM00062"/>
    </source>
</evidence>
<dbReference type="EMBL" id="LKHV01000001">
    <property type="protein sequence ID" value="KRG19878.1"/>
    <property type="molecule type" value="Genomic_DNA"/>
</dbReference>
<keyword evidence="2" id="KW-0813">Transport</keyword>
<reference evidence="6" key="1">
    <citation type="submission" date="2015-09" db="EMBL/GenBank/DDBJ databases">
        <title>Draft Genome Sequences of Two Novel Amoeba-resistant Intranuclear Bacteria, Candidatus Berkiella cookevillensis and Candidatus Berkiella aquae.</title>
        <authorList>
            <person name="Mehari Y.T."/>
            <person name="Arivett B.A."/>
            <person name="Farone A.L."/>
            <person name="Gunderson J.H."/>
            <person name="Farone M.B."/>
        </authorList>
    </citation>
    <scope>NUCLEOTIDE SEQUENCE [LARGE SCALE GENOMIC DNA]</scope>
    <source>
        <strain evidence="6">CC99</strain>
    </source>
</reference>
<evidence type="ECO:0000256" key="3">
    <source>
        <dbReference type="ARBA" id="ARBA00022729"/>
    </source>
</evidence>
<dbReference type="Proteomes" id="UP000051494">
    <property type="component" value="Unassembled WGS sequence"/>
</dbReference>
<evidence type="ECO:0000256" key="1">
    <source>
        <dbReference type="ARBA" id="ARBA00010333"/>
    </source>
</evidence>
<feature type="transmembrane region" description="Helical" evidence="4">
    <location>
        <begin position="25"/>
        <end position="45"/>
    </location>
</feature>
<dbReference type="GO" id="GO:0006865">
    <property type="term" value="P:amino acid transport"/>
    <property type="evidence" value="ECO:0007669"/>
    <property type="project" value="TreeGrafter"/>
</dbReference>
<dbReference type="Pfam" id="PF00497">
    <property type="entry name" value="SBP_bac_3"/>
    <property type="match status" value="1"/>
</dbReference>
<evidence type="ECO:0000256" key="2">
    <source>
        <dbReference type="ARBA" id="ARBA00022448"/>
    </source>
</evidence>
<proteinExistence type="inferred from homology"/>
<dbReference type="InterPro" id="IPR051455">
    <property type="entry name" value="Bact_solute-bind_prot3"/>
</dbReference>
<dbReference type="EMBL" id="LKHV02000001">
    <property type="protein sequence ID" value="MCS5708541.1"/>
    <property type="molecule type" value="Genomic_DNA"/>
</dbReference>
<comment type="similarity">
    <text evidence="1">Belongs to the bacterial solute-binding protein 3 family.</text>
</comment>
<dbReference type="CDD" id="cd13692">
    <property type="entry name" value="PBP2_BztA"/>
    <property type="match status" value="1"/>
</dbReference>
<dbReference type="RefSeq" id="WP_200953401.1">
    <property type="nucleotide sequence ID" value="NZ_LKHV02000001.1"/>
</dbReference>
<evidence type="ECO:0000313" key="7">
    <source>
        <dbReference type="EMBL" id="MCS5708541.1"/>
    </source>
</evidence>
<reference evidence="7" key="2">
    <citation type="journal article" date="2016" name="Genome Announc.">
        <title>Draft Genome Sequences of Two Novel Amoeba-Resistant Intranuclear Bacteria, 'Candidatus Berkiella cookevillensis' and 'Candidatus Berkiella aquae'.</title>
        <authorList>
            <person name="Mehari Y.T."/>
            <person name="Arivett B.A."/>
            <person name="Farone A.L."/>
            <person name="Gunderson J.H."/>
            <person name="Farone M.B."/>
        </authorList>
    </citation>
    <scope>NUCLEOTIDE SEQUENCE</scope>
    <source>
        <strain evidence="7">CC99</strain>
    </source>
</reference>
<protein>
    <submittedName>
        <fullName evidence="7">Amino acid ABC transporter substrate-binding protein</fullName>
    </submittedName>
    <submittedName>
        <fullName evidence="6">General L-amino acid-binding periplasmic protein AapJ</fullName>
    </submittedName>
</protein>